<dbReference type="AlphaFoldDB" id="S9PBI4"/>
<sequence length="108" mass="12247">MIYTSSPTQALTGAFLVQEEFEMPVATLWKQHRSVLGIQEEDYTEYFRNTDRAVAIAIGRTVTLPPISLDELRRVRPGFTPPQSYMYCPEPFTALVPNGTLRKLLRAA</sequence>
<protein>
    <submittedName>
        <fullName evidence="1">Uncharacterized protein</fullName>
    </submittedName>
</protein>
<dbReference type="Gene3D" id="2.30.130.30">
    <property type="entry name" value="Hypothetical protein"/>
    <property type="match status" value="1"/>
</dbReference>
<dbReference type="EMBL" id="ANAH02000013">
    <property type="protein sequence ID" value="EPX60481.1"/>
    <property type="molecule type" value="Genomic_DNA"/>
</dbReference>
<evidence type="ECO:0000313" key="1">
    <source>
        <dbReference type="EMBL" id="EPX60481.1"/>
    </source>
</evidence>
<keyword evidence="2" id="KW-1185">Reference proteome</keyword>
<accession>S9PBI4</accession>
<dbReference type="eggNOG" id="COG4933">
    <property type="taxonomic scope" value="Bacteria"/>
</dbReference>
<dbReference type="Proteomes" id="UP000011682">
    <property type="component" value="Unassembled WGS sequence"/>
</dbReference>
<name>S9PBI4_CYSF2</name>
<evidence type="ECO:0000313" key="2">
    <source>
        <dbReference type="Proteomes" id="UP000011682"/>
    </source>
</evidence>
<proteinExistence type="predicted"/>
<organism evidence="1 2">
    <name type="scientific">Cystobacter fuscus (strain ATCC 25194 / DSM 2262 / NBRC 100088 / M29)</name>
    <dbReference type="NCBI Taxonomy" id="1242864"/>
    <lineage>
        <taxon>Bacteria</taxon>
        <taxon>Pseudomonadati</taxon>
        <taxon>Myxococcota</taxon>
        <taxon>Myxococcia</taxon>
        <taxon>Myxococcales</taxon>
        <taxon>Cystobacterineae</taxon>
        <taxon>Archangiaceae</taxon>
        <taxon>Cystobacter</taxon>
    </lineage>
</organism>
<comment type="caution">
    <text evidence="1">The sequence shown here is derived from an EMBL/GenBank/DDBJ whole genome shotgun (WGS) entry which is preliminary data.</text>
</comment>
<gene>
    <name evidence="1" type="ORF">D187_001968</name>
</gene>
<reference evidence="1" key="1">
    <citation type="submission" date="2013-05" db="EMBL/GenBank/DDBJ databases">
        <title>Genome assembly of Cystobacter fuscus DSM 2262.</title>
        <authorList>
            <person name="Sharma G."/>
            <person name="Khatri I."/>
            <person name="Kaur C."/>
            <person name="Mayilraj S."/>
            <person name="Subramanian S."/>
        </authorList>
    </citation>
    <scope>NUCLEOTIDE SEQUENCE [LARGE SCALE GENOMIC DNA]</scope>
    <source>
        <strain evidence="1">DSM 2262</strain>
    </source>
</reference>